<keyword evidence="3" id="KW-0274">FAD</keyword>
<evidence type="ECO:0000256" key="4">
    <source>
        <dbReference type="ARBA" id="ARBA00023002"/>
    </source>
</evidence>
<dbReference type="AlphaFoldDB" id="M3IP77"/>
<dbReference type="HOGENOM" id="CLU_676136_0_0_1"/>
<feature type="domain" description="FAD/NAD(P)-binding" evidence="5">
    <location>
        <begin position="4"/>
        <end position="301"/>
    </location>
</feature>
<evidence type="ECO:0000313" key="7">
    <source>
        <dbReference type="Proteomes" id="UP000011777"/>
    </source>
</evidence>
<dbReference type="EMBL" id="AOGT01001185">
    <property type="protein sequence ID" value="EMG48226.1"/>
    <property type="molecule type" value="Genomic_DNA"/>
</dbReference>
<evidence type="ECO:0000259" key="5">
    <source>
        <dbReference type="Pfam" id="PF07992"/>
    </source>
</evidence>
<dbReference type="eggNOG" id="KOG2495">
    <property type="taxonomic scope" value="Eukaryota"/>
</dbReference>
<proteinExistence type="inferred from homology"/>
<dbReference type="Proteomes" id="UP000011777">
    <property type="component" value="Unassembled WGS sequence"/>
</dbReference>
<dbReference type="GO" id="GO:0050660">
    <property type="term" value="F:flavin adenine dinucleotide binding"/>
    <property type="evidence" value="ECO:0007669"/>
    <property type="project" value="TreeGrafter"/>
</dbReference>
<organism evidence="6 7">
    <name type="scientific">Candida maltosa (strain Xu316)</name>
    <name type="common">Yeast</name>
    <dbReference type="NCBI Taxonomy" id="1245528"/>
    <lineage>
        <taxon>Eukaryota</taxon>
        <taxon>Fungi</taxon>
        <taxon>Dikarya</taxon>
        <taxon>Ascomycota</taxon>
        <taxon>Saccharomycotina</taxon>
        <taxon>Pichiomycetes</taxon>
        <taxon>Debaryomycetaceae</taxon>
        <taxon>Candida/Lodderomyces clade</taxon>
        <taxon>Candida</taxon>
    </lineage>
</organism>
<name>M3IP77_CANMX</name>
<reference evidence="6 7" key="1">
    <citation type="submission" date="2013-02" db="EMBL/GenBank/DDBJ databases">
        <title>Genome sequence of Candida maltosa Xu316, a potential industrial strain for xylitol and ethanol production.</title>
        <authorList>
            <person name="Yu J."/>
            <person name="Wang Q."/>
            <person name="Geng X."/>
            <person name="Bao W."/>
            <person name="He P."/>
            <person name="Cai J."/>
        </authorList>
    </citation>
    <scope>NUCLEOTIDE SEQUENCE [LARGE SCALE GENOMIC DNA]</scope>
    <source>
        <strain evidence="7">Xu316</strain>
    </source>
</reference>
<gene>
    <name evidence="6" type="ORF">G210_1223</name>
</gene>
<dbReference type="InterPro" id="IPR036188">
    <property type="entry name" value="FAD/NAD-bd_sf"/>
</dbReference>
<dbReference type="Gene3D" id="3.50.50.100">
    <property type="match status" value="1"/>
</dbReference>
<evidence type="ECO:0000256" key="1">
    <source>
        <dbReference type="ARBA" id="ARBA00006442"/>
    </source>
</evidence>
<evidence type="ECO:0000256" key="3">
    <source>
        <dbReference type="ARBA" id="ARBA00022827"/>
    </source>
</evidence>
<dbReference type="PRINTS" id="PR00368">
    <property type="entry name" value="FADPNR"/>
</dbReference>
<dbReference type="OMA" id="MEPKMAL"/>
<dbReference type="PRINTS" id="PR00411">
    <property type="entry name" value="PNDRDTASEI"/>
</dbReference>
<dbReference type="GO" id="GO:0004174">
    <property type="term" value="F:electron-transferring-flavoprotein dehydrogenase activity"/>
    <property type="evidence" value="ECO:0007669"/>
    <property type="project" value="TreeGrafter"/>
</dbReference>
<evidence type="ECO:0000313" key="6">
    <source>
        <dbReference type="EMBL" id="EMG48226.1"/>
    </source>
</evidence>
<dbReference type="Pfam" id="PF07992">
    <property type="entry name" value="Pyr_redox_2"/>
    <property type="match status" value="1"/>
</dbReference>
<keyword evidence="4" id="KW-0560">Oxidoreductase</keyword>
<keyword evidence="7" id="KW-1185">Reference proteome</keyword>
<dbReference type="InterPro" id="IPR023753">
    <property type="entry name" value="FAD/NAD-binding_dom"/>
</dbReference>
<comment type="similarity">
    <text evidence="1">Belongs to the FAD-dependent oxidoreductase family.</text>
</comment>
<protein>
    <submittedName>
        <fullName evidence="6">Oxidoreductase, putative</fullName>
    </submittedName>
</protein>
<dbReference type="PANTHER" id="PTHR43735">
    <property type="entry name" value="APOPTOSIS-INDUCING FACTOR 1"/>
    <property type="match status" value="1"/>
</dbReference>
<dbReference type="GO" id="GO:0005737">
    <property type="term" value="C:cytoplasm"/>
    <property type="evidence" value="ECO:0007669"/>
    <property type="project" value="TreeGrafter"/>
</dbReference>
<accession>M3IP77</accession>
<sequence length="388" mass="42644">MKSNILIVGGSYAGLAALHSIKQTLLKTKSPISVTLIEPKSGFLNILGIPRCIIDRKFAAEQYIPFKEFLKFDTVISDDETTKKELTGSTGLDLRYIQGKVISLTPTNAAYKVGNTEGGMDFDYVILATGRDRNWPISPEAVSFESYLKEIDAVLDKFKESDTISLIGGGAVGIEISSELKTTFPDKTINLIHPHGSLPPEPVSDKFKSEVLQSLKNAKVNVLLNTRVQDEQKGKITTTVGDEIESDLNIWTNSHSNNLAYLSDDFEKFITSKNDIKTNGYLQTFPNVFVVGDLMELLTIKSAGWAIHTSIQAATNVLNSINGEPLIESKVPFDNIPAHKLTLVGGDDTIIHELNNILEINPPKLVEEYKTYRLSTTAPFLGITVNSP</sequence>
<comment type="caution">
    <text evidence="6">The sequence shown here is derived from an EMBL/GenBank/DDBJ whole genome shotgun (WGS) entry which is preliminary data.</text>
</comment>
<dbReference type="STRING" id="1245528.M3IP77"/>
<keyword evidence="2" id="KW-0285">Flavoprotein</keyword>
<dbReference type="SUPFAM" id="SSF51905">
    <property type="entry name" value="FAD/NAD(P)-binding domain"/>
    <property type="match status" value="1"/>
</dbReference>
<evidence type="ECO:0000256" key="2">
    <source>
        <dbReference type="ARBA" id="ARBA00022630"/>
    </source>
</evidence>
<dbReference type="PANTHER" id="PTHR43735:SF3">
    <property type="entry name" value="FERROPTOSIS SUPPRESSOR PROTEIN 1"/>
    <property type="match status" value="1"/>
</dbReference>
<dbReference type="OrthoDB" id="202203at2759"/>